<organism evidence="1 2">
    <name type="scientific">Methanocella conradii (strain DSM 24694 / JCM 17849 / CGMCC 1.5162 / HZ254)</name>
    <dbReference type="NCBI Taxonomy" id="1041930"/>
    <lineage>
        <taxon>Archaea</taxon>
        <taxon>Methanobacteriati</taxon>
        <taxon>Methanobacteriota</taxon>
        <taxon>Stenosarchaea group</taxon>
        <taxon>Methanomicrobia</taxon>
        <taxon>Methanocellales</taxon>
        <taxon>Methanocellaceae</taxon>
        <taxon>Methanocella</taxon>
    </lineage>
</organism>
<dbReference type="STRING" id="1041930.Mtc_1516"/>
<dbReference type="Proteomes" id="UP000005233">
    <property type="component" value="Chromosome"/>
</dbReference>
<dbReference type="KEGG" id="mez:Mtc_1516"/>
<accession>H8I635</accession>
<proteinExistence type="predicted"/>
<keyword evidence="2" id="KW-1185">Reference proteome</keyword>
<name>H8I635_METCZ</name>
<dbReference type="HOGENOM" id="CLU_2420016_0_0_2"/>
<sequence>MFFKSREQKEKERLELIESVLQDMIEDGEVYRDENGNYGLTDYGLCIAEQKMRMGWLARQIDLLKMTWMYMHRGERKRGKDGVDEKSGDKK</sequence>
<gene>
    <name evidence="1" type="ordered locus">Mtc_1516</name>
</gene>
<protein>
    <submittedName>
        <fullName evidence="1">Uncharacterized protein</fullName>
    </submittedName>
</protein>
<evidence type="ECO:0000313" key="1">
    <source>
        <dbReference type="EMBL" id="AFD00269.1"/>
    </source>
</evidence>
<evidence type="ECO:0000313" key="2">
    <source>
        <dbReference type="Proteomes" id="UP000005233"/>
    </source>
</evidence>
<dbReference type="AlphaFoldDB" id="H8I635"/>
<reference evidence="1 2" key="1">
    <citation type="journal article" date="2012" name="J. Bacteriol.">
        <title>Complete genome sequence of a thermophilic methanogen, Methanocella conradii HZ254, isolated from Chinese rice field soil.</title>
        <authorList>
            <person name="Lu Z."/>
            <person name="Lu Y."/>
        </authorList>
    </citation>
    <scope>NUCLEOTIDE SEQUENCE [LARGE SCALE GENOMIC DNA]</scope>
    <source>
        <strain evidence="2">DSM 24694 / JCM 17849 / CGMCC 1.5162 / HZ254</strain>
    </source>
</reference>
<dbReference type="GeneID" id="11971650"/>
<dbReference type="RefSeq" id="WP_014406100.1">
    <property type="nucleotide sequence ID" value="NC_017034.1"/>
</dbReference>
<dbReference type="EMBL" id="CP003243">
    <property type="protein sequence ID" value="AFD00269.1"/>
    <property type="molecule type" value="Genomic_DNA"/>
</dbReference>